<evidence type="ECO:0000256" key="2">
    <source>
        <dbReference type="ARBA" id="ARBA00022475"/>
    </source>
</evidence>
<organism evidence="7 8">
    <name type="scientific">Microbulbifer epialgicus</name>
    <dbReference type="NCBI Taxonomy" id="393907"/>
    <lineage>
        <taxon>Bacteria</taxon>
        <taxon>Pseudomonadati</taxon>
        <taxon>Pseudomonadota</taxon>
        <taxon>Gammaproteobacteria</taxon>
        <taxon>Cellvibrionales</taxon>
        <taxon>Microbulbiferaceae</taxon>
        <taxon>Microbulbifer</taxon>
    </lineage>
</organism>
<evidence type="ECO:0000256" key="6">
    <source>
        <dbReference type="SAM" id="Phobius"/>
    </source>
</evidence>
<feature type="transmembrane region" description="Helical" evidence="6">
    <location>
        <begin position="173"/>
        <end position="191"/>
    </location>
</feature>
<feature type="transmembrane region" description="Helical" evidence="6">
    <location>
        <begin position="38"/>
        <end position="62"/>
    </location>
</feature>
<protein>
    <submittedName>
        <fullName evidence="7">LysE family translocator</fullName>
    </submittedName>
</protein>
<proteinExistence type="predicted"/>
<feature type="transmembrane region" description="Helical" evidence="6">
    <location>
        <begin position="136"/>
        <end position="161"/>
    </location>
</feature>
<dbReference type="PANTHER" id="PTHR30086">
    <property type="entry name" value="ARGININE EXPORTER PROTEIN ARGO"/>
    <property type="match status" value="1"/>
</dbReference>
<evidence type="ECO:0000256" key="1">
    <source>
        <dbReference type="ARBA" id="ARBA00004651"/>
    </source>
</evidence>
<keyword evidence="3 6" id="KW-0812">Transmembrane</keyword>
<gene>
    <name evidence="7" type="ORF">ACCI49_04355</name>
</gene>
<evidence type="ECO:0000256" key="3">
    <source>
        <dbReference type="ARBA" id="ARBA00022692"/>
    </source>
</evidence>
<keyword evidence="8" id="KW-1185">Reference proteome</keyword>
<evidence type="ECO:0000313" key="7">
    <source>
        <dbReference type="EMBL" id="MFA0810143.1"/>
    </source>
</evidence>
<feature type="transmembrane region" description="Helical" evidence="6">
    <location>
        <begin position="99"/>
        <end position="124"/>
    </location>
</feature>
<keyword evidence="4 6" id="KW-1133">Transmembrane helix</keyword>
<comment type="caution">
    <text evidence="7">The sequence shown here is derived from an EMBL/GenBank/DDBJ whole genome shotgun (WGS) entry which is preliminary data.</text>
</comment>
<keyword evidence="5 6" id="KW-0472">Membrane</keyword>
<comment type="subcellular location">
    <subcellularLocation>
        <location evidence="1">Cell membrane</location>
        <topology evidence="1">Multi-pass membrane protein</topology>
    </subcellularLocation>
</comment>
<evidence type="ECO:0000313" key="8">
    <source>
        <dbReference type="Proteomes" id="UP001569428"/>
    </source>
</evidence>
<feature type="transmembrane region" description="Helical" evidence="6">
    <location>
        <begin position="68"/>
        <end position="87"/>
    </location>
</feature>
<keyword evidence="2" id="KW-1003">Cell membrane</keyword>
<sequence length="195" mass="21146">MPITLFVFSASITPGPNNLMIMSSGLNHGARQSLPHLLGIWLGFPAMLVAVGLGLGSIFSNFPILHEVIRWLGIAYLLFLAWLIATTKQLDSASARRPFSFLQAVAFQWINPKGWVMAIGALAVFTSPSGGVWSDIATIALAFTAIGGPCVAVWLFFGLSLKKFLTEPRHLRQFNIVMGVLLATSIIPMALEDLH</sequence>
<evidence type="ECO:0000256" key="4">
    <source>
        <dbReference type="ARBA" id="ARBA00022989"/>
    </source>
</evidence>
<reference evidence="7 8" key="1">
    <citation type="submission" date="2024-08" db="EMBL/GenBank/DDBJ databases">
        <authorList>
            <person name="Ishaq N."/>
        </authorList>
    </citation>
    <scope>NUCLEOTIDE SEQUENCE [LARGE SCALE GENOMIC DNA]</scope>
    <source>
        <strain evidence="7 8">DSM 18651</strain>
    </source>
</reference>
<evidence type="ECO:0000256" key="5">
    <source>
        <dbReference type="ARBA" id="ARBA00023136"/>
    </source>
</evidence>
<dbReference type="InterPro" id="IPR001123">
    <property type="entry name" value="LeuE-type"/>
</dbReference>
<dbReference type="PANTHER" id="PTHR30086:SF20">
    <property type="entry name" value="ARGININE EXPORTER PROTEIN ARGO-RELATED"/>
    <property type="match status" value="1"/>
</dbReference>
<accession>A0ABV4NVJ8</accession>
<dbReference type="Proteomes" id="UP001569428">
    <property type="component" value="Unassembled WGS sequence"/>
</dbReference>
<dbReference type="Pfam" id="PF01810">
    <property type="entry name" value="LysE"/>
    <property type="match status" value="1"/>
</dbReference>
<name>A0ABV4NVJ8_9GAMM</name>
<dbReference type="EMBL" id="JBGMEK010000005">
    <property type="protein sequence ID" value="MFA0810143.1"/>
    <property type="molecule type" value="Genomic_DNA"/>
</dbReference>